<evidence type="ECO:0000313" key="3">
    <source>
        <dbReference type="Proteomes" id="UP000266723"/>
    </source>
</evidence>
<comment type="caution">
    <text evidence="2">The sequence shown here is derived from an EMBL/GenBank/DDBJ whole genome shotgun (WGS) entry which is preliminary data.</text>
</comment>
<feature type="region of interest" description="Disordered" evidence="1">
    <location>
        <begin position="1"/>
        <end position="23"/>
    </location>
</feature>
<organism evidence="2 3">
    <name type="scientific">Brassica cretica</name>
    <name type="common">Mustard</name>
    <dbReference type="NCBI Taxonomy" id="69181"/>
    <lineage>
        <taxon>Eukaryota</taxon>
        <taxon>Viridiplantae</taxon>
        <taxon>Streptophyta</taxon>
        <taxon>Embryophyta</taxon>
        <taxon>Tracheophyta</taxon>
        <taxon>Spermatophyta</taxon>
        <taxon>Magnoliopsida</taxon>
        <taxon>eudicotyledons</taxon>
        <taxon>Gunneridae</taxon>
        <taxon>Pentapetalae</taxon>
        <taxon>rosids</taxon>
        <taxon>malvids</taxon>
        <taxon>Brassicales</taxon>
        <taxon>Brassicaceae</taxon>
        <taxon>Brassiceae</taxon>
        <taxon>Brassica</taxon>
    </lineage>
</organism>
<name>A0ABQ7CQK5_BRACR</name>
<feature type="region of interest" description="Disordered" evidence="1">
    <location>
        <begin position="150"/>
        <end position="230"/>
    </location>
</feature>
<evidence type="ECO:0000313" key="2">
    <source>
        <dbReference type="EMBL" id="KAF3561345.1"/>
    </source>
</evidence>
<proteinExistence type="predicted"/>
<feature type="compositionally biased region" description="Basic and acidic residues" evidence="1">
    <location>
        <begin position="173"/>
        <end position="184"/>
    </location>
</feature>
<dbReference type="Proteomes" id="UP000266723">
    <property type="component" value="Unassembled WGS sequence"/>
</dbReference>
<gene>
    <name evidence="2" type="ORF">DY000_02019486</name>
</gene>
<reference evidence="2 3" key="1">
    <citation type="journal article" date="2020" name="BMC Genomics">
        <title>Intraspecific diversification of the crop wild relative Brassica cretica Lam. using demographic model selection.</title>
        <authorList>
            <person name="Kioukis A."/>
            <person name="Michalopoulou V.A."/>
            <person name="Briers L."/>
            <person name="Pirintsos S."/>
            <person name="Studholme D.J."/>
            <person name="Pavlidis P."/>
            <person name="Sarris P.F."/>
        </authorList>
    </citation>
    <scope>NUCLEOTIDE SEQUENCE [LARGE SCALE GENOMIC DNA]</scope>
    <source>
        <strain evidence="3">cv. PFS-1207/04</strain>
    </source>
</reference>
<dbReference type="EMBL" id="QGKV02000759">
    <property type="protein sequence ID" value="KAF3561345.1"/>
    <property type="molecule type" value="Genomic_DNA"/>
</dbReference>
<protein>
    <submittedName>
        <fullName evidence="2">Uncharacterized protein</fullName>
    </submittedName>
</protein>
<evidence type="ECO:0000256" key="1">
    <source>
        <dbReference type="SAM" id="MobiDB-lite"/>
    </source>
</evidence>
<accession>A0ABQ7CQK5</accession>
<feature type="compositionally biased region" description="Basic and acidic residues" evidence="1">
    <location>
        <begin position="208"/>
        <end position="230"/>
    </location>
</feature>
<keyword evidence="3" id="KW-1185">Reference proteome</keyword>
<sequence>MTQPMGYDSSRKPSLKKLRSPDVAVKSGEAVWTSTTHIVVDGVGLHVELSTEQPLKLNERIPDKARDPTMCKAQPHPYNRSSVMSGVCLSGDGVNGEEVVRCDDVNGDSEGEEEGLSLQRWLRRWLWWSETAKGAYLTLQLSRFGASGNIERSGEKERGGGLGDDEGSVGDGCDERGGRVDDNKGSVNGGDEYRSVNGGDAEWSGGGGRRDGDDEDKVKRSGEKTCDKTK</sequence>